<dbReference type="Proteomes" id="UP001501495">
    <property type="component" value="Unassembled WGS sequence"/>
</dbReference>
<organism evidence="2 3">
    <name type="scientific">Nocardioides fonticola</name>
    <dbReference type="NCBI Taxonomy" id="450363"/>
    <lineage>
        <taxon>Bacteria</taxon>
        <taxon>Bacillati</taxon>
        <taxon>Actinomycetota</taxon>
        <taxon>Actinomycetes</taxon>
        <taxon>Propionibacteriales</taxon>
        <taxon>Nocardioidaceae</taxon>
        <taxon>Nocardioides</taxon>
    </lineage>
</organism>
<reference evidence="3" key="1">
    <citation type="journal article" date="2019" name="Int. J. Syst. Evol. Microbiol.">
        <title>The Global Catalogue of Microorganisms (GCM) 10K type strain sequencing project: providing services to taxonomists for standard genome sequencing and annotation.</title>
        <authorList>
            <consortium name="The Broad Institute Genomics Platform"/>
            <consortium name="The Broad Institute Genome Sequencing Center for Infectious Disease"/>
            <person name="Wu L."/>
            <person name="Ma J."/>
        </authorList>
    </citation>
    <scope>NUCLEOTIDE SEQUENCE [LARGE SCALE GENOMIC DNA]</scope>
    <source>
        <strain evidence="3">JCM 16703</strain>
    </source>
</reference>
<keyword evidence="3" id="KW-1185">Reference proteome</keyword>
<name>A0ABP7XG92_9ACTN</name>
<evidence type="ECO:0000313" key="3">
    <source>
        <dbReference type="Proteomes" id="UP001501495"/>
    </source>
</evidence>
<accession>A0ABP7XG92</accession>
<evidence type="ECO:0000313" key="2">
    <source>
        <dbReference type="EMBL" id="GAA4115445.1"/>
    </source>
</evidence>
<evidence type="ECO:0000256" key="1">
    <source>
        <dbReference type="SAM" id="MobiDB-lite"/>
    </source>
</evidence>
<protein>
    <submittedName>
        <fullName evidence="2">Uncharacterized protein</fullName>
    </submittedName>
</protein>
<sequence>MAVRPHLPLEAFARASGWEESVVRDLVADGRLDGVRTDDGVLFAILTDRLPADVDPAAAERIAAATTKERAPDDAPTGEGWTISW</sequence>
<proteinExistence type="predicted"/>
<gene>
    <name evidence="2" type="ORF">GCM10022215_14290</name>
</gene>
<comment type="caution">
    <text evidence="2">The sequence shown here is derived from an EMBL/GenBank/DDBJ whole genome shotgun (WGS) entry which is preliminary data.</text>
</comment>
<dbReference type="EMBL" id="BAAAZH010000011">
    <property type="protein sequence ID" value="GAA4115445.1"/>
    <property type="molecule type" value="Genomic_DNA"/>
</dbReference>
<dbReference type="RefSeq" id="WP_344732608.1">
    <property type="nucleotide sequence ID" value="NZ_BAAAZH010000011.1"/>
</dbReference>
<feature type="region of interest" description="Disordered" evidence="1">
    <location>
        <begin position="65"/>
        <end position="85"/>
    </location>
</feature>